<evidence type="ECO:0000313" key="1">
    <source>
        <dbReference type="EMBL" id="SFC34301.1"/>
    </source>
</evidence>
<evidence type="ECO:0000313" key="2">
    <source>
        <dbReference type="Proteomes" id="UP000182258"/>
    </source>
</evidence>
<dbReference type="AlphaFoldDB" id="A0A1I1IEA4"/>
<gene>
    <name evidence="1" type="ORF">SAMN04488059_10451</name>
</gene>
<name>A0A1I1IEA4_9HYPH</name>
<protein>
    <submittedName>
        <fullName evidence="1">Uncharacterized protein</fullName>
    </submittedName>
</protein>
<reference evidence="1 2" key="1">
    <citation type="submission" date="2016-10" db="EMBL/GenBank/DDBJ databases">
        <authorList>
            <person name="de Groot N.N."/>
        </authorList>
    </citation>
    <scope>NUCLEOTIDE SEQUENCE [LARGE SCALE GENOMIC DNA]</scope>
    <source>
        <strain evidence="1 2">CGMCC 1.10210</strain>
    </source>
</reference>
<organism evidence="1 2">
    <name type="scientific">Devosia psychrophila</name>
    <dbReference type="NCBI Taxonomy" id="728005"/>
    <lineage>
        <taxon>Bacteria</taxon>
        <taxon>Pseudomonadati</taxon>
        <taxon>Pseudomonadota</taxon>
        <taxon>Alphaproteobacteria</taxon>
        <taxon>Hyphomicrobiales</taxon>
        <taxon>Devosiaceae</taxon>
        <taxon>Devosia</taxon>
    </lineage>
</organism>
<accession>A0A1I1IEA4</accession>
<dbReference type="STRING" id="728005.SAMN04488059_10451"/>
<dbReference type="EMBL" id="FOMB01000004">
    <property type="protein sequence ID" value="SFC34301.1"/>
    <property type="molecule type" value="Genomic_DNA"/>
</dbReference>
<sequence>MSGLNKMSQLILTALFAIALSFLTFAASFAEVPRSEFAPVASHE</sequence>
<dbReference type="Proteomes" id="UP000182258">
    <property type="component" value="Unassembled WGS sequence"/>
</dbReference>
<proteinExistence type="predicted"/>